<feature type="compositionally biased region" description="Basic residues" evidence="1">
    <location>
        <begin position="77"/>
        <end position="89"/>
    </location>
</feature>
<keyword evidence="2" id="KW-1185">Reference proteome</keyword>
<proteinExistence type="predicted"/>
<evidence type="ECO:0000313" key="3">
    <source>
        <dbReference type="WBParaSite" id="nRc.2.0.1.t35959-RA"/>
    </source>
</evidence>
<dbReference type="Proteomes" id="UP000887565">
    <property type="component" value="Unplaced"/>
</dbReference>
<organism evidence="2 3">
    <name type="scientific">Romanomermis culicivorax</name>
    <name type="common">Nematode worm</name>
    <dbReference type="NCBI Taxonomy" id="13658"/>
    <lineage>
        <taxon>Eukaryota</taxon>
        <taxon>Metazoa</taxon>
        <taxon>Ecdysozoa</taxon>
        <taxon>Nematoda</taxon>
        <taxon>Enoplea</taxon>
        <taxon>Dorylaimia</taxon>
        <taxon>Mermithida</taxon>
        <taxon>Mermithoidea</taxon>
        <taxon>Mermithidae</taxon>
        <taxon>Romanomermis</taxon>
    </lineage>
</organism>
<sequence>MKEKIEILEKEKYGKAATELVKRLENANVEEEISEEPFVEIVSEIGKRKNWRHRTEIKNESTKVGKGTKNAVKSQCLKKRGEKKMMKSRRATDRKNGKGERNPGKGNAKEKKTRKSIKIAESRGVEKEAGILPA</sequence>
<dbReference type="AlphaFoldDB" id="A0A915KDF8"/>
<dbReference type="WBParaSite" id="nRc.2.0.1.t35959-RA">
    <property type="protein sequence ID" value="nRc.2.0.1.t35959-RA"/>
    <property type="gene ID" value="nRc.2.0.1.g35959"/>
</dbReference>
<feature type="compositionally biased region" description="Basic and acidic residues" evidence="1">
    <location>
        <begin position="118"/>
        <end position="134"/>
    </location>
</feature>
<evidence type="ECO:0000313" key="2">
    <source>
        <dbReference type="Proteomes" id="UP000887565"/>
    </source>
</evidence>
<feature type="compositionally biased region" description="Basic and acidic residues" evidence="1">
    <location>
        <begin position="90"/>
        <end position="110"/>
    </location>
</feature>
<protein>
    <submittedName>
        <fullName evidence="3">Uncharacterized protein</fullName>
    </submittedName>
</protein>
<evidence type="ECO:0000256" key="1">
    <source>
        <dbReference type="SAM" id="MobiDB-lite"/>
    </source>
</evidence>
<reference evidence="3" key="1">
    <citation type="submission" date="2022-11" db="UniProtKB">
        <authorList>
            <consortium name="WormBaseParasite"/>
        </authorList>
    </citation>
    <scope>IDENTIFICATION</scope>
</reference>
<feature type="region of interest" description="Disordered" evidence="1">
    <location>
        <begin position="77"/>
        <end position="134"/>
    </location>
</feature>
<name>A0A915KDF8_ROMCU</name>
<accession>A0A915KDF8</accession>